<evidence type="ECO:0000313" key="3">
    <source>
        <dbReference type="Proteomes" id="UP000578531"/>
    </source>
</evidence>
<dbReference type="AlphaFoldDB" id="A0A8H6CHN2"/>
<gene>
    <name evidence="2" type="ORF">HO173_013216</name>
</gene>
<proteinExistence type="predicted"/>
<comment type="caution">
    <text evidence="2">The sequence shown here is derived from an EMBL/GenBank/DDBJ whole genome shotgun (WGS) entry which is preliminary data.</text>
</comment>
<feature type="region of interest" description="Disordered" evidence="1">
    <location>
        <begin position="1"/>
        <end position="220"/>
    </location>
</feature>
<dbReference type="Proteomes" id="UP000578531">
    <property type="component" value="Unassembled WGS sequence"/>
</dbReference>
<reference evidence="2 3" key="1">
    <citation type="journal article" date="2020" name="Genomics">
        <title>Complete, high-quality genomes from long-read metagenomic sequencing of two wolf lichen thalli reveals enigmatic genome architecture.</title>
        <authorList>
            <person name="McKenzie S.K."/>
            <person name="Walston R.F."/>
            <person name="Allen J.L."/>
        </authorList>
    </citation>
    <scope>NUCLEOTIDE SEQUENCE [LARGE SCALE GENOMIC DNA]</scope>
    <source>
        <strain evidence="2">WasteWater2</strain>
    </source>
</reference>
<dbReference type="RefSeq" id="XP_037158067.1">
    <property type="nucleotide sequence ID" value="XM_037315040.1"/>
</dbReference>
<dbReference type="GeneID" id="59294844"/>
<dbReference type="OrthoDB" id="5429554at2759"/>
<feature type="compositionally biased region" description="Acidic residues" evidence="1">
    <location>
        <begin position="458"/>
        <end position="485"/>
    </location>
</feature>
<feature type="region of interest" description="Disordered" evidence="1">
    <location>
        <begin position="444"/>
        <end position="491"/>
    </location>
</feature>
<sequence length="491" mass="54804">MVGKPATQRGSQVSGSQQPKPRSRTRNTTPERPLIQNSESRDELARTMSQHNGRRRKRSLDESDAEEVNDASPCSSPAKAKKSSTQAMPQASKHSRTKPPTAATQPMPEASKTPRPKPPTAATQPMPEASKTPRPKPATAATQPMPEASKPPRTKPATAATKPPTIKPTNTTLKVSAGNARHAVSVGDDETLDGEERSRSNSTATLMPGSNSQSQTNGHDAVVSQFSTMKRRTKDPTHSSKSEAEAFSQLNLLTRRYFLTFLSNTYADEPVRAIFPGMRSDHQVYREAKYRVQRSYKTWKGEVLKWALQWIQRWIKSATGLKRQALRSELSTFAGIKAEVRKEYDSKWLESVFRFGIEAVDFEVITEDGLRFLKYAFLQLVTHSRLTELHLEDPINPLLAKYTRKHLLDLFDALHQKTGFEHQSLDFYPERIIPRSVQYKKRPKVDINQDSDATTGESDVDVGEDQVSDVDGDEEDGEMVSDGGEDGNSGW</sequence>
<evidence type="ECO:0000313" key="2">
    <source>
        <dbReference type="EMBL" id="KAF6223755.1"/>
    </source>
</evidence>
<organism evidence="2 3">
    <name type="scientific">Letharia columbiana</name>
    <dbReference type="NCBI Taxonomy" id="112416"/>
    <lineage>
        <taxon>Eukaryota</taxon>
        <taxon>Fungi</taxon>
        <taxon>Dikarya</taxon>
        <taxon>Ascomycota</taxon>
        <taxon>Pezizomycotina</taxon>
        <taxon>Lecanoromycetes</taxon>
        <taxon>OSLEUM clade</taxon>
        <taxon>Lecanoromycetidae</taxon>
        <taxon>Lecanorales</taxon>
        <taxon>Lecanorineae</taxon>
        <taxon>Parmeliaceae</taxon>
        <taxon>Letharia</taxon>
    </lineage>
</organism>
<protein>
    <submittedName>
        <fullName evidence="2">Uncharacterized protein</fullName>
    </submittedName>
</protein>
<feature type="compositionally biased region" description="Low complexity" evidence="1">
    <location>
        <begin position="155"/>
        <end position="172"/>
    </location>
</feature>
<feature type="compositionally biased region" description="Polar residues" evidence="1">
    <location>
        <begin position="200"/>
        <end position="220"/>
    </location>
</feature>
<feature type="compositionally biased region" description="Polar residues" evidence="1">
    <location>
        <begin position="8"/>
        <end position="38"/>
    </location>
</feature>
<accession>A0A8H6CHN2</accession>
<dbReference type="PRINTS" id="PR01217">
    <property type="entry name" value="PRICHEXTENSN"/>
</dbReference>
<evidence type="ECO:0000256" key="1">
    <source>
        <dbReference type="SAM" id="MobiDB-lite"/>
    </source>
</evidence>
<keyword evidence="3" id="KW-1185">Reference proteome</keyword>
<dbReference type="EMBL" id="JACCJC010000133">
    <property type="protein sequence ID" value="KAF6223755.1"/>
    <property type="molecule type" value="Genomic_DNA"/>
</dbReference>
<name>A0A8H6CHN2_9LECA</name>